<reference evidence="3" key="1">
    <citation type="journal article" date="2019" name="Int. J. Syst. Evol. Microbiol.">
        <title>The Global Catalogue of Microorganisms (GCM) 10K type strain sequencing project: providing services to taxonomists for standard genome sequencing and annotation.</title>
        <authorList>
            <consortium name="The Broad Institute Genomics Platform"/>
            <consortium name="The Broad Institute Genome Sequencing Center for Infectious Disease"/>
            <person name="Wu L."/>
            <person name="Ma J."/>
        </authorList>
    </citation>
    <scope>NUCLEOTIDE SEQUENCE [LARGE SCALE GENOMIC DNA]</scope>
    <source>
        <strain evidence="3">JCM 3380</strain>
    </source>
</reference>
<proteinExistence type="predicted"/>
<sequence length="159" mass="16253">MLDDLVAVLTAGAAVVFLAAGATMIVRGVLGRRAVGAELAAQRIRFPAADALPADLARHAGSPVRTGGQARAYSAVIAANLAKATDGRTYSEIAADCTGGGHGDERLTRLRETAFTGQSLRGALLGAYQAWQVSLLVVGLGALFAVLGAVLLLVSLRGW</sequence>
<gene>
    <name evidence="2" type="ORF">GCM10010492_58450</name>
</gene>
<dbReference type="Proteomes" id="UP001500416">
    <property type="component" value="Unassembled WGS sequence"/>
</dbReference>
<keyword evidence="1" id="KW-1133">Transmembrane helix</keyword>
<organism evidence="2 3">
    <name type="scientific">Saccharothrix mutabilis subsp. mutabilis</name>
    <dbReference type="NCBI Taxonomy" id="66855"/>
    <lineage>
        <taxon>Bacteria</taxon>
        <taxon>Bacillati</taxon>
        <taxon>Actinomycetota</taxon>
        <taxon>Actinomycetes</taxon>
        <taxon>Pseudonocardiales</taxon>
        <taxon>Pseudonocardiaceae</taxon>
        <taxon>Saccharothrix</taxon>
    </lineage>
</organism>
<keyword evidence="1" id="KW-0472">Membrane</keyword>
<feature type="transmembrane region" description="Helical" evidence="1">
    <location>
        <begin position="133"/>
        <end position="156"/>
    </location>
</feature>
<evidence type="ECO:0000313" key="2">
    <source>
        <dbReference type="EMBL" id="GAA0250565.1"/>
    </source>
</evidence>
<protein>
    <submittedName>
        <fullName evidence="2">Uncharacterized protein</fullName>
    </submittedName>
</protein>
<comment type="caution">
    <text evidence="2">The sequence shown here is derived from an EMBL/GenBank/DDBJ whole genome shotgun (WGS) entry which is preliminary data.</text>
</comment>
<accession>A0ABP3E391</accession>
<feature type="transmembrane region" description="Helical" evidence="1">
    <location>
        <begin position="6"/>
        <end position="26"/>
    </location>
</feature>
<evidence type="ECO:0000256" key="1">
    <source>
        <dbReference type="SAM" id="Phobius"/>
    </source>
</evidence>
<dbReference type="EMBL" id="BAAABU010000018">
    <property type="protein sequence ID" value="GAA0250565.1"/>
    <property type="molecule type" value="Genomic_DNA"/>
</dbReference>
<keyword evidence="3" id="KW-1185">Reference proteome</keyword>
<keyword evidence="1" id="KW-0812">Transmembrane</keyword>
<evidence type="ECO:0000313" key="3">
    <source>
        <dbReference type="Proteomes" id="UP001500416"/>
    </source>
</evidence>
<name>A0ABP3E391_9PSEU</name>